<feature type="compositionally biased region" description="Basic residues" evidence="1">
    <location>
        <begin position="1"/>
        <end position="20"/>
    </location>
</feature>
<dbReference type="EMBL" id="ML975160">
    <property type="protein sequence ID" value="KAF1811765.1"/>
    <property type="molecule type" value="Genomic_DNA"/>
</dbReference>
<evidence type="ECO:0000313" key="4">
    <source>
        <dbReference type="RefSeq" id="XP_033533396.1"/>
    </source>
</evidence>
<dbReference type="RefSeq" id="XP_033533396.1">
    <property type="nucleotide sequence ID" value="XM_033681325.1"/>
</dbReference>
<proteinExistence type="predicted"/>
<evidence type="ECO:0000256" key="1">
    <source>
        <dbReference type="SAM" id="MobiDB-lite"/>
    </source>
</evidence>
<dbReference type="AlphaFoldDB" id="A0A6G1G0X9"/>
<dbReference type="GeneID" id="54421895"/>
<organism evidence="2">
    <name type="scientific">Eremomyces bilateralis CBS 781.70</name>
    <dbReference type="NCBI Taxonomy" id="1392243"/>
    <lineage>
        <taxon>Eukaryota</taxon>
        <taxon>Fungi</taxon>
        <taxon>Dikarya</taxon>
        <taxon>Ascomycota</taxon>
        <taxon>Pezizomycotina</taxon>
        <taxon>Dothideomycetes</taxon>
        <taxon>Dothideomycetes incertae sedis</taxon>
        <taxon>Eremomycetales</taxon>
        <taxon>Eremomycetaceae</taxon>
        <taxon>Eremomyces</taxon>
    </lineage>
</organism>
<dbReference type="OrthoDB" id="4147798at2759"/>
<reference evidence="2 4" key="1">
    <citation type="submission" date="2020-01" db="EMBL/GenBank/DDBJ databases">
        <authorList>
            <consortium name="DOE Joint Genome Institute"/>
            <person name="Haridas S."/>
            <person name="Albert R."/>
            <person name="Binder M."/>
            <person name="Bloem J."/>
            <person name="Labutti K."/>
            <person name="Salamov A."/>
            <person name="Andreopoulos B."/>
            <person name="Baker S.E."/>
            <person name="Barry K."/>
            <person name="Bills G."/>
            <person name="Bluhm B.H."/>
            <person name="Cannon C."/>
            <person name="Castanera R."/>
            <person name="Culley D.E."/>
            <person name="Daum C."/>
            <person name="Ezra D."/>
            <person name="Gonzalez J.B."/>
            <person name="Henrissat B."/>
            <person name="Kuo A."/>
            <person name="Liang C."/>
            <person name="Lipzen A."/>
            <person name="Lutzoni F."/>
            <person name="Magnuson J."/>
            <person name="Mondo S."/>
            <person name="Nolan M."/>
            <person name="Ohm R."/>
            <person name="Pangilinan J."/>
            <person name="Park H.-J."/>
            <person name="Ramirez L."/>
            <person name="Alfaro M."/>
            <person name="Sun H."/>
            <person name="Tritt A."/>
            <person name="Yoshinaga Y."/>
            <person name="Zwiers L.-H."/>
            <person name="Turgeon B.G."/>
            <person name="Goodwin S.B."/>
            <person name="Spatafora J.W."/>
            <person name="Crous P.W."/>
            <person name="Grigoriev I.V."/>
        </authorList>
    </citation>
    <scope>NUCLEOTIDE SEQUENCE</scope>
    <source>
        <strain evidence="2 4">CBS 781.70</strain>
    </source>
</reference>
<reference evidence="4" key="2">
    <citation type="submission" date="2020-04" db="EMBL/GenBank/DDBJ databases">
        <authorList>
            <consortium name="NCBI Genome Project"/>
        </authorList>
    </citation>
    <scope>NUCLEOTIDE SEQUENCE</scope>
    <source>
        <strain evidence="4">CBS 781.70</strain>
    </source>
</reference>
<protein>
    <submittedName>
        <fullName evidence="2 4">Uncharacterized protein</fullName>
    </submittedName>
</protein>
<sequence>MGSRHNRKRTRSRPRNRRPSRSSSLDSLDSVSFDPVPSPPLSPFAFAHRPPTHWHAQYAAWQARLRVEHDRETVEHPRQRAEVAASAVVDAQCVRVFGGQLGEERSLCEPMLRVVMGLFDGCVDYDDP</sequence>
<name>A0A6G1G0X9_9PEZI</name>
<evidence type="ECO:0000313" key="2">
    <source>
        <dbReference type="EMBL" id="KAF1811765.1"/>
    </source>
</evidence>
<accession>A0A6G1G0X9</accession>
<feature type="region of interest" description="Disordered" evidence="1">
    <location>
        <begin position="1"/>
        <end position="34"/>
    </location>
</feature>
<reference evidence="4" key="3">
    <citation type="submission" date="2025-04" db="UniProtKB">
        <authorList>
            <consortium name="RefSeq"/>
        </authorList>
    </citation>
    <scope>IDENTIFICATION</scope>
    <source>
        <strain evidence="4">CBS 781.70</strain>
    </source>
</reference>
<gene>
    <name evidence="2 4" type="ORF">P152DRAFT_474486</name>
</gene>
<keyword evidence="3" id="KW-1185">Reference proteome</keyword>
<evidence type="ECO:0000313" key="3">
    <source>
        <dbReference type="Proteomes" id="UP000504638"/>
    </source>
</evidence>
<dbReference type="Proteomes" id="UP000504638">
    <property type="component" value="Unplaced"/>
</dbReference>
<feature type="compositionally biased region" description="Low complexity" evidence="1">
    <location>
        <begin position="21"/>
        <end position="34"/>
    </location>
</feature>